<dbReference type="EMBL" id="CP016534">
    <property type="protein sequence ID" value="ANU11094.1"/>
    <property type="molecule type" value="Genomic_DNA"/>
</dbReference>
<accession>A0ABM6D794</accession>
<organism evidence="1 2">
    <name type="scientific">Planococcus antarcticus DSM 14505</name>
    <dbReference type="NCBI Taxonomy" id="1185653"/>
    <lineage>
        <taxon>Bacteria</taxon>
        <taxon>Bacillati</taxon>
        <taxon>Bacillota</taxon>
        <taxon>Bacilli</taxon>
        <taxon>Bacillales</taxon>
        <taxon>Caryophanaceae</taxon>
        <taxon>Planococcus</taxon>
    </lineage>
</organism>
<dbReference type="RefSeq" id="WP_065536935.1">
    <property type="nucleotide sequence ID" value="NZ_CP016534.2"/>
</dbReference>
<keyword evidence="2" id="KW-1185">Reference proteome</keyword>
<evidence type="ECO:0000313" key="1">
    <source>
        <dbReference type="EMBL" id="ANU11094.1"/>
    </source>
</evidence>
<name>A0ABM6D794_9BACL</name>
<dbReference type="Proteomes" id="UP000092661">
    <property type="component" value="Chromosome"/>
</dbReference>
<evidence type="ECO:0000313" key="2">
    <source>
        <dbReference type="Proteomes" id="UP000092661"/>
    </source>
</evidence>
<sequence length="142" mass="16682">MIKFAVIQSIELSLRWDELLNVALGLADEFNVVFPNGEYAPENFLLNGRPEFESVSDLKVSHWLNMEDNSIYFGSLDDSIRKLIMDFNHQDPTKDMSYLWHYSLYRHGIELLNVQDFTVCLLDLDTELTAHLQQLQINWRDE</sequence>
<proteinExistence type="predicted"/>
<protein>
    <submittedName>
        <fullName evidence="1">Uncharacterized protein</fullName>
    </submittedName>
</protein>
<gene>
    <name evidence="1" type="ORF">BBH88_12700</name>
</gene>
<reference evidence="1" key="1">
    <citation type="submission" date="2016-10" db="EMBL/GenBank/DDBJ databases">
        <authorList>
            <person name="See-Too W.S."/>
        </authorList>
    </citation>
    <scope>NUCLEOTIDE SEQUENCE</scope>
    <source>
        <strain evidence="1">DSM 14505</strain>
    </source>
</reference>